<evidence type="ECO:0000313" key="2">
    <source>
        <dbReference type="Proteomes" id="UP000768646"/>
    </source>
</evidence>
<gene>
    <name evidence="1" type="ORF">PORY_002134</name>
</gene>
<evidence type="ECO:0000313" key="1">
    <source>
        <dbReference type="EMBL" id="KAG4304424.1"/>
    </source>
</evidence>
<protein>
    <submittedName>
        <fullName evidence="1">Uncharacterized protein</fullName>
    </submittedName>
</protein>
<organism evidence="1 2">
    <name type="scientific">Pneumocystis oryctolagi</name>
    <dbReference type="NCBI Taxonomy" id="42067"/>
    <lineage>
        <taxon>Eukaryota</taxon>
        <taxon>Fungi</taxon>
        <taxon>Dikarya</taxon>
        <taxon>Ascomycota</taxon>
        <taxon>Taphrinomycotina</taxon>
        <taxon>Pneumocystomycetes</taxon>
        <taxon>Pneumocystaceae</taxon>
        <taxon>Pneumocystis</taxon>
    </lineage>
</organism>
<name>A0ACB7CC69_9ASCO</name>
<keyword evidence="2" id="KW-1185">Reference proteome</keyword>
<dbReference type="EMBL" id="JABTEG010000008">
    <property type="protein sequence ID" value="KAG4304424.1"/>
    <property type="molecule type" value="Genomic_DNA"/>
</dbReference>
<proteinExistence type="predicted"/>
<accession>A0ACB7CC69</accession>
<dbReference type="Proteomes" id="UP000768646">
    <property type="component" value="Unassembled WGS sequence"/>
</dbReference>
<sequence length="452" mass="51673">METIFDPLCSPVTEFVNNSPFSDDFGHDYVFTQYSSNNSDYTQSNDSEKFLNINFSDCEYEDKKDIGLLRDFDFLNPTDTHFETDNSIFQLSTLYDIPLTGSIFNSSLVENNSNKDGAFELEKSSDVYVNFDDSITSTDQIFDSSVKDINEKTSQLNKELKKDKNTSLNGNIFEDQKKDLFYTSNLTNASSFFESSLTYPLTPHLSPLKEHELKESLVSDSKLSPENSLKLDTELDDISKLFNNGHGGLSEADLLRYNTGMQHINDVFWKDYIPDESFLKKRSFHDFSNDNIYLSAMSLKNKDAFSIKNNIYNHSFNSMTQNNPATLLSQPYISPKSALMFNNNNLSFTNYDQITNENQESRNVPSFIPFEIYFPNTMASWPSKYNYPVSVASIKNKSPRNINLEDMNGLSPSKFKKTRKYPINSRSFINFTERDAEIILNGVAPSGNSKKH</sequence>
<comment type="caution">
    <text evidence="1">The sequence shown here is derived from an EMBL/GenBank/DDBJ whole genome shotgun (WGS) entry which is preliminary data.</text>
</comment>
<reference evidence="1 2" key="1">
    <citation type="journal article" date="2021" name="Commun. Biol.">
        <title>Genomic insights into the host specific adaptation of the Pneumocystis genus.</title>
        <authorList>
            <person name="Cisse O.H."/>
            <person name="Ma L."/>
            <person name="Dekker J.P."/>
            <person name="Khil P.P."/>
            <person name="Youn J.-H."/>
            <person name="Brenchley J.M."/>
            <person name="Blair R."/>
            <person name="Pahar B."/>
            <person name="Chabe M."/>
            <person name="Van Rompay K.K.A."/>
            <person name="Keesler R."/>
            <person name="Sukura A."/>
            <person name="Hirsch V."/>
            <person name="Kutty G."/>
            <person name="Liu Y."/>
            <person name="Peng L."/>
            <person name="Chen J."/>
            <person name="Song J."/>
            <person name="Weissenbacher-Lang C."/>
            <person name="Xu J."/>
            <person name="Upham N.S."/>
            <person name="Stajich J.E."/>
            <person name="Cuomo C.A."/>
            <person name="Cushion M.T."/>
            <person name="Kovacs J.A."/>
        </authorList>
    </citation>
    <scope>NUCLEOTIDE SEQUENCE [LARGE SCALE GENOMIC DNA]</scope>
    <source>
        <strain evidence="1 2">RABM</strain>
    </source>
</reference>